<accession>A0AAJ2BKW8</accession>
<evidence type="ECO:0000259" key="5">
    <source>
        <dbReference type="PROSITE" id="PS50975"/>
    </source>
</evidence>
<evidence type="ECO:0000256" key="3">
    <source>
        <dbReference type="ARBA" id="ARBA00022840"/>
    </source>
</evidence>
<dbReference type="GO" id="GO:0046872">
    <property type="term" value="F:metal ion binding"/>
    <property type="evidence" value="ECO:0007669"/>
    <property type="project" value="InterPro"/>
</dbReference>
<keyword evidence="2 4" id="KW-0547">Nucleotide-binding</keyword>
<evidence type="ECO:0000313" key="6">
    <source>
        <dbReference type="EMBL" id="MDR6233151.1"/>
    </source>
</evidence>
<dbReference type="InterPro" id="IPR013815">
    <property type="entry name" value="ATP_grasp_subdomain_1"/>
</dbReference>
<evidence type="ECO:0000256" key="1">
    <source>
        <dbReference type="ARBA" id="ARBA00022598"/>
    </source>
</evidence>
<dbReference type="InterPro" id="IPR052032">
    <property type="entry name" value="ATP-dep_AA_Ligase"/>
</dbReference>
<evidence type="ECO:0000256" key="4">
    <source>
        <dbReference type="PROSITE-ProRule" id="PRU00409"/>
    </source>
</evidence>
<dbReference type="Gene3D" id="3.30.470.20">
    <property type="entry name" value="ATP-grasp fold, B domain"/>
    <property type="match status" value="1"/>
</dbReference>
<name>A0AAJ2BKW8_9PSED</name>
<dbReference type="SUPFAM" id="SSF56059">
    <property type="entry name" value="Glutathione synthetase ATP-binding domain-like"/>
    <property type="match status" value="1"/>
</dbReference>
<dbReference type="GO" id="GO:0016874">
    <property type="term" value="F:ligase activity"/>
    <property type="evidence" value="ECO:0007669"/>
    <property type="project" value="UniProtKB-KW"/>
</dbReference>
<dbReference type="PROSITE" id="PS50975">
    <property type="entry name" value="ATP_GRASP"/>
    <property type="match status" value="1"/>
</dbReference>
<dbReference type="Gene3D" id="3.40.50.20">
    <property type="match status" value="1"/>
</dbReference>
<evidence type="ECO:0000256" key="2">
    <source>
        <dbReference type="ARBA" id="ARBA00022741"/>
    </source>
</evidence>
<proteinExistence type="predicted"/>
<feature type="domain" description="ATP-grasp" evidence="5">
    <location>
        <begin position="114"/>
        <end position="315"/>
    </location>
</feature>
<dbReference type="GO" id="GO:0005524">
    <property type="term" value="F:ATP binding"/>
    <property type="evidence" value="ECO:0007669"/>
    <property type="project" value="UniProtKB-UniRule"/>
</dbReference>
<sequence>MNPARDIVIIVDPFSTGALYAPLFRARGYRCYAVLSSSSVPARFVDGFSGHAFEGRELLSLAECLKVIPAARVRAVVAGSELGVEAAERLALHFGVAGNDPATLAWRRDKFEMQQRLAATGLRSIPTVKLSEAGDTQQALAQLGQGERFVIKPNNSFMTDGVEFIEGRQALEQALRWLEWGRINALGVRNSGYLVQAFVSGPEYVVDLVASAAGTLVVGLSRYRKAEHNGSRFVYEGLEVLDPRDERFADLIAYARACSKALEIGFGPVHMELLDSADGPVMIEVGARLHGGVAPSLFQECYAPDLLSVAVEAYLGFEPASAASRLIRPGRIVFLINRRLGARLARDEQRLAALQAIPSFRGFKPFAEPDEALPLTRDLASCPGIVWLAAAGEEELDRDERQVRQLFEGCLGE</sequence>
<gene>
    <name evidence="6" type="ORF">QE440_000892</name>
</gene>
<dbReference type="PANTHER" id="PTHR43585">
    <property type="entry name" value="FUMIPYRROLE BIOSYNTHESIS PROTEIN C"/>
    <property type="match status" value="1"/>
</dbReference>
<keyword evidence="3 4" id="KW-0067">ATP-binding</keyword>
<keyword evidence="1" id="KW-0436">Ligase</keyword>
<organism evidence="6 7">
    <name type="scientific">Pseudomonas oryzihabitans</name>
    <dbReference type="NCBI Taxonomy" id="47885"/>
    <lineage>
        <taxon>Bacteria</taxon>
        <taxon>Pseudomonadati</taxon>
        <taxon>Pseudomonadota</taxon>
        <taxon>Gammaproteobacteria</taxon>
        <taxon>Pseudomonadales</taxon>
        <taxon>Pseudomonadaceae</taxon>
        <taxon>Pseudomonas</taxon>
    </lineage>
</organism>
<comment type="caution">
    <text evidence="6">The sequence shown here is derived from an EMBL/GenBank/DDBJ whole genome shotgun (WGS) entry which is preliminary data.</text>
</comment>
<dbReference type="AlphaFoldDB" id="A0AAJ2BKW8"/>
<protein>
    <submittedName>
        <fullName evidence="6">Biotin carboxylase</fullName>
    </submittedName>
</protein>
<evidence type="ECO:0000313" key="7">
    <source>
        <dbReference type="Proteomes" id="UP001268036"/>
    </source>
</evidence>
<dbReference type="Gene3D" id="3.30.1490.20">
    <property type="entry name" value="ATP-grasp fold, A domain"/>
    <property type="match status" value="1"/>
</dbReference>
<dbReference type="PANTHER" id="PTHR43585:SF2">
    <property type="entry name" value="ATP-GRASP ENZYME FSQD"/>
    <property type="match status" value="1"/>
</dbReference>
<reference evidence="6" key="1">
    <citation type="submission" date="2023-08" db="EMBL/GenBank/DDBJ databases">
        <title>Functional and genomic diversity of the sorghum phyllosphere microbiome.</title>
        <authorList>
            <person name="Shade A."/>
        </authorList>
    </citation>
    <scope>NUCLEOTIDE SEQUENCE</scope>
    <source>
        <strain evidence="6">SORGH_AS_0201</strain>
    </source>
</reference>
<dbReference type="Pfam" id="PF13535">
    <property type="entry name" value="ATP-grasp_4"/>
    <property type="match status" value="1"/>
</dbReference>
<dbReference type="Proteomes" id="UP001268036">
    <property type="component" value="Unassembled WGS sequence"/>
</dbReference>
<dbReference type="EMBL" id="JAVJAF010000001">
    <property type="protein sequence ID" value="MDR6233151.1"/>
    <property type="molecule type" value="Genomic_DNA"/>
</dbReference>
<dbReference type="InterPro" id="IPR011761">
    <property type="entry name" value="ATP-grasp"/>
</dbReference>
<dbReference type="RefSeq" id="WP_309755764.1">
    <property type="nucleotide sequence ID" value="NZ_JAVJAF010000001.1"/>
</dbReference>